<protein>
    <recommendedName>
        <fullName evidence="4">Cytosine permease</fullName>
    </recommendedName>
</protein>
<feature type="transmembrane region" description="Helical" evidence="1">
    <location>
        <begin position="382"/>
        <end position="404"/>
    </location>
</feature>
<organism evidence="2 3">
    <name type="scientific">Sphingomonas colocasiae</name>
    <dbReference type="NCBI Taxonomy" id="1848973"/>
    <lineage>
        <taxon>Bacteria</taxon>
        <taxon>Pseudomonadati</taxon>
        <taxon>Pseudomonadota</taxon>
        <taxon>Alphaproteobacteria</taxon>
        <taxon>Sphingomonadales</taxon>
        <taxon>Sphingomonadaceae</taxon>
        <taxon>Sphingomonas</taxon>
    </lineage>
</organism>
<accession>A0ABS7PKM4</accession>
<name>A0ABS7PKM4_9SPHN</name>
<feature type="transmembrane region" description="Helical" evidence="1">
    <location>
        <begin position="224"/>
        <end position="246"/>
    </location>
</feature>
<evidence type="ECO:0008006" key="4">
    <source>
        <dbReference type="Google" id="ProtNLM"/>
    </source>
</evidence>
<feature type="transmembrane region" description="Helical" evidence="1">
    <location>
        <begin position="21"/>
        <end position="40"/>
    </location>
</feature>
<comment type="caution">
    <text evidence="2">The sequence shown here is derived from an EMBL/GenBank/DDBJ whole genome shotgun (WGS) entry which is preliminary data.</text>
</comment>
<dbReference type="Proteomes" id="UP000706039">
    <property type="component" value="Unassembled WGS sequence"/>
</dbReference>
<reference evidence="2 3" key="1">
    <citation type="submission" date="2021-08" db="EMBL/GenBank/DDBJ databases">
        <authorList>
            <person name="Tuo L."/>
        </authorList>
    </citation>
    <scope>NUCLEOTIDE SEQUENCE [LARGE SCALE GENOMIC DNA]</scope>
    <source>
        <strain evidence="2 3">JCM 31229</strain>
    </source>
</reference>
<feature type="transmembrane region" description="Helical" evidence="1">
    <location>
        <begin position="136"/>
        <end position="155"/>
    </location>
</feature>
<keyword evidence="1" id="KW-0472">Membrane</keyword>
<keyword evidence="1" id="KW-0812">Transmembrane</keyword>
<feature type="transmembrane region" description="Helical" evidence="1">
    <location>
        <begin position="258"/>
        <end position="277"/>
    </location>
</feature>
<sequence length="416" mass="42349">MTGDFPRQPVPEDRATRPAATVALIVANAVIGVPIIFLGGSIDRDHGMARGALIIVIGCALTAALAMLTAWAGVRSRCSTALLAERSFGRQGALVLNVALGAALLGWFAVEMGFIGQLLASAMRLTLGIGISPAPGIVVASLVIGVVAMFGIAVIARAPLLFAPLLVLLVGFVGFAAIPRLSEAPVSIGGTSIGTGISAIVGAYVVGCLIMPDYSRFVGKARNAAIAAGVALGPVWAVVLGCYAAAGAVTRSDEPITILLALGMPAMLTLLLPLGLMQNGIMCLYSSALATSTWLRGLRFPAIVLATMVLGMALALAGVQAGFVGFLVLLAFVFPPAAAILAVEALFAPHDGSEARAGFRFVNLAIWALGSLAAALSEYHGMGLSGISALDGFMIAFAASFMSLRIRKPDAAHASS</sequence>
<feature type="transmembrane region" description="Helical" evidence="1">
    <location>
        <begin position="298"/>
        <end position="317"/>
    </location>
</feature>
<evidence type="ECO:0000313" key="3">
    <source>
        <dbReference type="Proteomes" id="UP000706039"/>
    </source>
</evidence>
<feature type="transmembrane region" description="Helical" evidence="1">
    <location>
        <begin position="162"/>
        <end position="181"/>
    </location>
</feature>
<feature type="transmembrane region" description="Helical" evidence="1">
    <location>
        <begin position="359"/>
        <end position="376"/>
    </location>
</feature>
<gene>
    <name evidence="2" type="ORF">K7G82_05715</name>
</gene>
<dbReference type="InterPro" id="IPR030191">
    <property type="entry name" value="CodB"/>
</dbReference>
<dbReference type="PANTHER" id="PTHR30569">
    <property type="entry name" value="CYTOSINE TRANSPORTER CODB"/>
    <property type="match status" value="1"/>
</dbReference>
<evidence type="ECO:0000313" key="2">
    <source>
        <dbReference type="EMBL" id="MBY8821778.1"/>
    </source>
</evidence>
<feature type="transmembrane region" description="Helical" evidence="1">
    <location>
        <begin position="94"/>
        <end position="116"/>
    </location>
</feature>
<feature type="transmembrane region" description="Helical" evidence="1">
    <location>
        <begin position="52"/>
        <end position="74"/>
    </location>
</feature>
<dbReference type="EMBL" id="JAINVV010000003">
    <property type="protein sequence ID" value="MBY8821778.1"/>
    <property type="molecule type" value="Genomic_DNA"/>
</dbReference>
<keyword evidence="1" id="KW-1133">Transmembrane helix</keyword>
<feature type="transmembrane region" description="Helical" evidence="1">
    <location>
        <begin position="193"/>
        <end position="212"/>
    </location>
</feature>
<dbReference type="PANTHER" id="PTHR30569:SF0">
    <property type="entry name" value="CYTOSINE PERMEASE"/>
    <property type="match status" value="1"/>
</dbReference>
<dbReference type="Gene3D" id="1.10.4160.10">
    <property type="entry name" value="Hydantoin permease"/>
    <property type="match status" value="1"/>
</dbReference>
<keyword evidence="3" id="KW-1185">Reference proteome</keyword>
<evidence type="ECO:0000256" key="1">
    <source>
        <dbReference type="SAM" id="Phobius"/>
    </source>
</evidence>
<dbReference type="RefSeq" id="WP_222988864.1">
    <property type="nucleotide sequence ID" value="NZ_JAINVV010000003.1"/>
</dbReference>
<proteinExistence type="predicted"/>
<feature type="transmembrane region" description="Helical" evidence="1">
    <location>
        <begin position="323"/>
        <end position="347"/>
    </location>
</feature>